<dbReference type="RefSeq" id="WP_161073958.1">
    <property type="nucleotide sequence ID" value="NZ_CP086370.1"/>
</dbReference>
<gene>
    <name evidence="1" type="ORF">GTP77_20260</name>
</gene>
<keyword evidence="2" id="KW-1185">Reference proteome</keyword>
<reference evidence="1 2" key="1">
    <citation type="submission" date="2019-12" db="EMBL/GenBank/DDBJ databases">
        <title>Novel species isolated from a subtropical stream in China.</title>
        <authorList>
            <person name="Lu H."/>
        </authorList>
    </citation>
    <scope>NUCLEOTIDE SEQUENCE [LARGE SCALE GENOMIC DNA]</scope>
    <source>
        <strain evidence="1 2">FT127W</strain>
    </source>
</reference>
<dbReference type="EMBL" id="WWCU01000025">
    <property type="protein sequence ID" value="MYN09661.1"/>
    <property type="molecule type" value="Genomic_DNA"/>
</dbReference>
<evidence type="ECO:0000313" key="2">
    <source>
        <dbReference type="Proteomes" id="UP000450676"/>
    </source>
</evidence>
<organism evidence="1 2">
    <name type="scientific">Pseudoduganella aquatica</name>
    <dbReference type="NCBI Taxonomy" id="2660641"/>
    <lineage>
        <taxon>Bacteria</taxon>
        <taxon>Pseudomonadati</taxon>
        <taxon>Pseudomonadota</taxon>
        <taxon>Betaproteobacteria</taxon>
        <taxon>Burkholderiales</taxon>
        <taxon>Oxalobacteraceae</taxon>
        <taxon>Telluria group</taxon>
        <taxon>Pseudoduganella</taxon>
    </lineage>
</organism>
<dbReference type="AlphaFoldDB" id="A0A7X4HEA8"/>
<protein>
    <submittedName>
        <fullName evidence="1">Uncharacterized protein</fullName>
    </submittedName>
</protein>
<name>A0A7X4HEA8_9BURK</name>
<sequence length="85" mass="9570">MNPDKLMIPLTQVLTRHREQILPMLGGKANGNARALLGNDAAMRTLATYSYALLPGLVRLTLKEPVFVDFVMTHRDQILERLLVQ</sequence>
<dbReference type="Proteomes" id="UP000450676">
    <property type="component" value="Unassembled WGS sequence"/>
</dbReference>
<accession>A0A7X4HEA8</accession>
<evidence type="ECO:0000313" key="1">
    <source>
        <dbReference type="EMBL" id="MYN09661.1"/>
    </source>
</evidence>
<proteinExistence type="predicted"/>
<comment type="caution">
    <text evidence="1">The sequence shown here is derived from an EMBL/GenBank/DDBJ whole genome shotgun (WGS) entry which is preliminary data.</text>
</comment>